<gene>
    <name evidence="13" type="ORF">NVI5450_0296</name>
</gene>
<dbReference type="Proteomes" id="UP000183794">
    <property type="component" value="Unassembled WGS sequence"/>
</dbReference>
<dbReference type="InterPro" id="IPR013752">
    <property type="entry name" value="KPA_reductase"/>
</dbReference>
<keyword evidence="6 10" id="KW-0521">NADP</keyword>
<evidence type="ECO:0000259" key="11">
    <source>
        <dbReference type="Pfam" id="PF02558"/>
    </source>
</evidence>
<dbReference type="AlphaFoldDB" id="A0A1K9YU77"/>
<dbReference type="SUPFAM" id="SSF48179">
    <property type="entry name" value="6-phosphogluconate dehydrogenase C-terminal domain-like"/>
    <property type="match status" value="1"/>
</dbReference>
<evidence type="ECO:0000256" key="7">
    <source>
        <dbReference type="ARBA" id="ARBA00023002"/>
    </source>
</evidence>
<evidence type="ECO:0000256" key="6">
    <source>
        <dbReference type="ARBA" id="ARBA00022857"/>
    </source>
</evidence>
<dbReference type="GO" id="GO:0050661">
    <property type="term" value="F:NADP binding"/>
    <property type="evidence" value="ECO:0007669"/>
    <property type="project" value="TreeGrafter"/>
</dbReference>
<evidence type="ECO:0000313" key="13">
    <source>
        <dbReference type="EMBL" id="SGY83584.1"/>
    </source>
</evidence>
<sequence length="299" mass="33595">MANWNILGAGAIGHFFAEKLLKSGQHTAFILRPESDAHIRTFNFEDLNGRHSSNTVMAQPNLTPKCDFLLVTLKAQHVLSALSLLQPQIDKHCCIVLLHNGMGTAEQAEKLFPRNAIMVGTTSNGVLKLSDNYIRHTGAGITWLGPFNNQAKRYKDIASQLFALEELTWCEDIREKLWLKLVINCAINPLTAIHQCKNGELASPALYPHVVKVVQELALVCEKARLPWSYAELQVQVDNVIERTAENFSSMHQDHHFNRQSEIDYITGYVLKVANAYSIEAPVNKALYDQIKLHETELA</sequence>
<protein>
    <recommendedName>
        <fullName evidence="4 10">2-dehydropantoate 2-reductase</fullName>
        <ecNumber evidence="3 10">1.1.1.169</ecNumber>
    </recommendedName>
    <alternativeName>
        <fullName evidence="8 10">Ketopantoate reductase</fullName>
    </alternativeName>
</protein>
<dbReference type="InterPro" id="IPR008927">
    <property type="entry name" value="6-PGluconate_DH-like_C_sf"/>
</dbReference>
<dbReference type="SUPFAM" id="SSF51735">
    <property type="entry name" value="NAD(P)-binding Rossmann-fold domains"/>
    <property type="match status" value="1"/>
</dbReference>
<name>A0A1K9YU77_9GAMM</name>
<comment type="pathway">
    <text evidence="1 10">Cofactor biosynthesis; (R)-pantothenate biosynthesis; (R)-pantoate from 3-methyl-2-oxobutanoate: step 2/2.</text>
</comment>
<dbReference type="Gene3D" id="1.10.1040.10">
    <property type="entry name" value="N-(1-d-carboxylethyl)-l-norvaline Dehydrogenase, domain 2"/>
    <property type="match status" value="1"/>
</dbReference>
<dbReference type="OrthoDB" id="6530772at2"/>
<organism evidence="13 14">
    <name type="scientific">Moritella viscosa</name>
    <dbReference type="NCBI Taxonomy" id="80854"/>
    <lineage>
        <taxon>Bacteria</taxon>
        <taxon>Pseudomonadati</taxon>
        <taxon>Pseudomonadota</taxon>
        <taxon>Gammaproteobacteria</taxon>
        <taxon>Alteromonadales</taxon>
        <taxon>Moritellaceae</taxon>
        <taxon>Moritella</taxon>
    </lineage>
</organism>
<evidence type="ECO:0000256" key="5">
    <source>
        <dbReference type="ARBA" id="ARBA00022655"/>
    </source>
</evidence>
<keyword evidence="7 10" id="KW-0560">Oxidoreductase</keyword>
<dbReference type="UniPathway" id="UPA00028">
    <property type="reaction ID" value="UER00004"/>
</dbReference>
<evidence type="ECO:0000256" key="4">
    <source>
        <dbReference type="ARBA" id="ARBA00019465"/>
    </source>
</evidence>
<keyword evidence="5 10" id="KW-0566">Pantothenate biosynthesis</keyword>
<dbReference type="EC" id="1.1.1.169" evidence="3 10"/>
<dbReference type="InterPro" id="IPR050838">
    <property type="entry name" value="Ketopantoate_reductase"/>
</dbReference>
<proteinExistence type="inferred from homology"/>
<dbReference type="Pfam" id="PF02558">
    <property type="entry name" value="ApbA"/>
    <property type="match status" value="1"/>
</dbReference>
<accession>A0A1K9YU77</accession>
<evidence type="ECO:0000256" key="8">
    <source>
        <dbReference type="ARBA" id="ARBA00032024"/>
    </source>
</evidence>
<dbReference type="EMBL" id="FPLD01000007">
    <property type="protein sequence ID" value="SGY83584.1"/>
    <property type="molecule type" value="Genomic_DNA"/>
</dbReference>
<dbReference type="RefSeq" id="WP_075496668.1">
    <property type="nucleotide sequence ID" value="NZ_CAWRBC010000063.1"/>
</dbReference>
<feature type="domain" description="Ketopantoate reductase N-terminal" evidence="11">
    <location>
        <begin position="6"/>
        <end position="148"/>
    </location>
</feature>
<evidence type="ECO:0000256" key="9">
    <source>
        <dbReference type="ARBA" id="ARBA00048793"/>
    </source>
</evidence>
<dbReference type="Gene3D" id="3.40.50.720">
    <property type="entry name" value="NAD(P)-binding Rossmann-like Domain"/>
    <property type="match status" value="1"/>
</dbReference>
<dbReference type="GO" id="GO:0008677">
    <property type="term" value="F:2-dehydropantoate 2-reductase activity"/>
    <property type="evidence" value="ECO:0007669"/>
    <property type="project" value="UniProtKB-EC"/>
</dbReference>
<dbReference type="InterPro" id="IPR013332">
    <property type="entry name" value="KPR_N"/>
</dbReference>
<evidence type="ECO:0000256" key="3">
    <source>
        <dbReference type="ARBA" id="ARBA00013014"/>
    </source>
</evidence>
<dbReference type="NCBIfam" id="TIGR00745">
    <property type="entry name" value="apbA_panE"/>
    <property type="match status" value="1"/>
</dbReference>
<dbReference type="GO" id="GO:0015940">
    <property type="term" value="P:pantothenate biosynthetic process"/>
    <property type="evidence" value="ECO:0007669"/>
    <property type="project" value="UniProtKB-UniPathway"/>
</dbReference>
<evidence type="ECO:0000256" key="2">
    <source>
        <dbReference type="ARBA" id="ARBA00007870"/>
    </source>
</evidence>
<dbReference type="InterPro" id="IPR003710">
    <property type="entry name" value="ApbA"/>
</dbReference>
<dbReference type="PANTHER" id="PTHR43765">
    <property type="entry name" value="2-DEHYDROPANTOATE 2-REDUCTASE-RELATED"/>
    <property type="match status" value="1"/>
</dbReference>
<evidence type="ECO:0000256" key="1">
    <source>
        <dbReference type="ARBA" id="ARBA00004994"/>
    </source>
</evidence>
<comment type="function">
    <text evidence="10">Catalyzes the NADPH-dependent reduction of ketopantoate into pantoic acid.</text>
</comment>
<evidence type="ECO:0000256" key="10">
    <source>
        <dbReference type="RuleBase" id="RU362068"/>
    </source>
</evidence>
<feature type="domain" description="Ketopantoate reductase C-terminal" evidence="12">
    <location>
        <begin position="172"/>
        <end position="294"/>
    </location>
</feature>
<dbReference type="GO" id="GO:0005737">
    <property type="term" value="C:cytoplasm"/>
    <property type="evidence" value="ECO:0007669"/>
    <property type="project" value="TreeGrafter"/>
</dbReference>
<evidence type="ECO:0000313" key="14">
    <source>
        <dbReference type="Proteomes" id="UP000183794"/>
    </source>
</evidence>
<comment type="catalytic activity">
    <reaction evidence="9 10">
        <text>(R)-pantoate + NADP(+) = 2-dehydropantoate + NADPH + H(+)</text>
        <dbReference type="Rhea" id="RHEA:16233"/>
        <dbReference type="ChEBI" id="CHEBI:11561"/>
        <dbReference type="ChEBI" id="CHEBI:15378"/>
        <dbReference type="ChEBI" id="CHEBI:15980"/>
        <dbReference type="ChEBI" id="CHEBI:57783"/>
        <dbReference type="ChEBI" id="CHEBI:58349"/>
        <dbReference type="EC" id="1.1.1.169"/>
    </reaction>
</comment>
<dbReference type="InterPro" id="IPR036291">
    <property type="entry name" value="NAD(P)-bd_dom_sf"/>
</dbReference>
<reference evidence="13 14" key="1">
    <citation type="submission" date="2016-11" db="EMBL/GenBank/DDBJ databases">
        <authorList>
            <person name="Jaros S."/>
            <person name="Januszkiewicz K."/>
            <person name="Wedrychowicz H."/>
        </authorList>
    </citation>
    <scope>NUCLEOTIDE SEQUENCE [LARGE SCALE GENOMIC DNA]</scope>
    <source>
        <strain evidence="13">NVI 5450</strain>
    </source>
</reference>
<evidence type="ECO:0000259" key="12">
    <source>
        <dbReference type="Pfam" id="PF08546"/>
    </source>
</evidence>
<comment type="similarity">
    <text evidence="2 10">Belongs to the ketopantoate reductase family.</text>
</comment>
<dbReference type="InterPro" id="IPR013328">
    <property type="entry name" value="6PGD_dom2"/>
</dbReference>
<dbReference type="Pfam" id="PF08546">
    <property type="entry name" value="ApbA_C"/>
    <property type="match status" value="1"/>
</dbReference>
<dbReference type="PANTHER" id="PTHR43765:SF2">
    <property type="entry name" value="2-DEHYDROPANTOATE 2-REDUCTASE"/>
    <property type="match status" value="1"/>
</dbReference>